<gene>
    <name evidence="1" type="primary">X975_15074</name>
    <name evidence="1" type="ORF">TNCV_3450621</name>
</gene>
<accession>A0A8X6WLA1</accession>
<evidence type="ECO:0000313" key="1">
    <source>
        <dbReference type="EMBL" id="GFY36359.1"/>
    </source>
</evidence>
<name>A0A8X6WLA1_TRICX</name>
<proteinExistence type="predicted"/>
<keyword evidence="2" id="KW-1185">Reference proteome</keyword>
<comment type="caution">
    <text evidence="1">The sequence shown here is derived from an EMBL/GenBank/DDBJ whole genome shotgun (WGS) entry which is preliminary data.</text>
</comment>
<dbReference type="AlphaFoldDB" id="A0A8X6WLA1"/>
<organism evidence="1 2">
    <name type="scientific">Trichonephila clavipes</name>
    <name type="common">Golden silk orbweaver</name>
    <name type="synonym">Nephila clavipes</name>
    <dbReference type="NCBI Taxonomy" id="2585209"/>
    <lineage>
        <taxon>Eukaryota</taxon>
        <taxon>Metazoa</taxon>
        <taxon>Ecdysozoa</taxon>
        <taxon>Arthropoda</taxon>
        <taxon>Chelicerata</taxon>
        <taxon>Arachnida</taxon>
        <taxon>Araneae</taxon>
        <taxon>Araneomorphae</taxon>
        <taxon>Entelegynae</taxon>
        <taxon>Araneoidea</taxon>
        <taxon>Nephilidae</taxon>
        <taxon>Trichonephila</taxon>
    </lineage>
</organism>
<sequence>MTRLLGKWSRLEMRALIRFLWVKNASTSAMSRQHVVKWCHFFQSSRQDVESPNMTGSGQPSSSTTEITMARIGELIQNYRRVTLLEISSELGLSYGSVQKIISYVL</sequence>
<dbReference type="EMBL" id="BMAU01021436">
    <property type="protein sequence ID" value="GFY36359.1"/>
    <property type="molecule type" value="Genomic_DNA"/>
</dbReference>
<dbReference type="Proteomes" id="UP000887159">
    <property type="component" value="Unassembled WGS sequence"/>
</dbReference>
<protein>
    <submittedName>
        <fullName evidence="1">Histone-lysine N-methyltransferase SETMAR</fullName>
    </submittedName>
</protein>
<reference evidence="1" key="1">
    <citation type="submission" date="2020-08" db="EMBL/GenBank/DDBJ databases">
        <title>Multicomponent nature underlies the extraordinary mechanical properties of spider dragline silk.</title>
        <authorList>
            <person name="Kono N."/>
            <person name="Nakamura H."/>
            <person name="Mori M."/>
            <person name="Yoshida Y."/>
            <person name="Ohtoshi R."/>
            <person name="Malay A.D."/>
            <person name="Moran D.A.P."/>
            <person name="Tomita M."/>
            <person name="Numata K."/>
            <person name="Arakawa K."/>
        </authorList>
    </citation>
    <scope>NUCLEOTIDE SEQUENCE</scope>
</reference>
<evidence type="ECO:0000313" key="2">
    <source>
        <dbReference type="Proteomes" id="UP000887159"/>
    </source>
</evidence>